<name>A0ABP9BDI0_9GAMM</name>
<dbReference type="RefSeq" id="WP_345303091.1">
    <property type="nucleotide sequence ID" value="NZ_BAABJE010000009.1"/>
</dbReference>
<evidence type="ECO:0000313" key="3">
    <source>
        <dbReference type="Proteomes" id="UP001499959"/>
    </source>
</evidence>
<dbReference type="SUPFAM" id="SSF54593">
    <property type="entry name" value="Glyoxalase/Bleomycin resistance protein/Dihydroxybiphenyl dioxygenase"/>
    <property type="match status" value="1"/>
</dbReference>
<dbReference type="Proteomes" id="UP001499959">
    <property type="component" value="Unassembled WGS sequence"/>
</dbReference>
<keyword evidence="3" id="KW-1185">Reference proteome</keyword>
<proteinExistence type="predicted"/>
<evidence type="ECO:0000259" key="1">
    <source>
        <dbReference type="Pfam" id="PF18029"/>
    </source>
</evidence>
<comment type="caution">
    <text evidence="2">The sequence shown here is derived from an EMBL/GenBank/DDBJ whole genome shotgun (WGS) entry which is preliminary data.</text>
</comment>
<dbReference type="Pfam" id="PF18029">
    <property type="entry name" value="Glyoxalase_6"/>
    <property type="match status" value="1"/>
</dbReference>
<dbReference type="Gene3D" id="3.10.180.10">
    <property type="entry name" value="2,3-Dihydroxybiphenyl 1,2-Dioxygenase, domain 1"/>
    <property type="match status" value="1"/>
</dbReference>
<sequence length="128" mass="13744">MSGPASAGLFVYAKSLATMAAFYETLLAMTRVHASDDLVVLQSPEIQLVLHAIPRHIADDIVIDVPPKLREDAALKFFFTVPSLDVARTMAPGLGGVVMADAWRGGGFLACNACDPEGNLFQLRERSV</sequence>
<dbReference type="EMBL" id="BAABJE010000009">
    <property type="protein sequence ID" value="GAA4793748.1"/>
    <property type="molecule type" value="Genomic_DNA"/>
</dbReference>
<evidence type="ECO:0000313" key="2">
    <source>
        <dbReference type="EMBL" id="GAA4793748.1"/>
    </source>
</evidence>
<dbReference type="InterPro" id="IPR029068">
    <property type="entry name" value="Glyas_Bleomycin-R_OHBP_Dase"/>
</dbReference>
<gene>
    <name evidence="2" type="ORF">GCM10023307_19090</name>
</gene>
<accession>A0ABP9BDI0</accession>
<dbReference type="InterPro" id="IPR041581">
    <property type="entry name" value="Glyoxalase_6"/>
</dbReference>
<feature type="domain" description="Glyoxalase-like" evidence="1">
    <location>
        <begin position="13"/>
        <end position="123"/>
    </location>
</feature>
<organism evidence="2 3">
    <name type="scientific">Lysobacter hankyongensis</name>
    <dbReference type="NCBI Taxonomy" id="1176535"/>
    <lineage>
        <taxon>Bacteria</taxon>
        <taxon>Pseudomonadati</taxon>
        <taxon>Pseudomonadota</taxon>
        <taxon>Gammaproteobacteria</taxon>
        <taxon>Lysobacterales</taxon>
        <taxon>Lysobacteraceae</taxon>
        <taxon>Lysobacter</taxon>
    </lineage>
</organism>
<reference evidence="3" key="1">
    <citation type="journal article" date="2019" name="Int. J. Syst. Evol. Microbiol.">
        <title>The Global Catalogue of Microorganisms (GCM) 10K type strain sequencing project: providing services to taxonomists for standard genome sequencing and annotation.</title>
        <authorList>
            <consortium name="The Broad Institute Genomics Platform"/>
            <consortium name="The Broad Institute Genome Sequencing Center for Infectious Disease"/>
            <person name="Wu L."/>
            <person name="Ma J."/>
        </authorList>
    </citation>
    <scope>NUCLEOTIDE SEQUENCE [LARGE SCALE GENOMIC DNA]</scope>
    <source>
        <strain evidence="3">JCM 18204</strain>
    </source>
</reference>
<protein>
    <submittedName>
        <fullName evidence="2">Glyoxalase/bleomycin resistance/dioxygenase family protein</fullName>
    </submittedName>
</protein>